<dbReference type="PANTHER" id="PTHR41252">
    <property type="entry name" value="BLR2505 PROTEIN"/>
    <property type="match status" value="1"/>
</dbReference>
<proteinExistence type="predicted"/>
<dbReference type="AlphaFoldDB" id="A0A098BED5"/>
<reference evidence="2 3" key="1">
    <citation type="journal article" date="2014" name="Genome Announc.">
        <title>Draft Genome Sequence of Propane- and Butane-Oxidizing Actinobacterium Rhodococcus ruber IEGM 231.</title>
        <authorList>
            <person name="Ivshina I.B."/>
            <person name="Kuyukina M.S."/>
            <person name="Krivoruchko A.V."/>
            <person name="Barbe V."/>
            <person name="Fischer C."/>
        </authorList>
    </citation>
    <scope>NUCLEOTIDE SEQUENCE [LARGE SCALE GENOMIC DNA]</scope>
</reference>
<dbReference type="Gene3D" id="3.10.450.50">
    <property type="match status" value="1"/>
</dbReference>
<dbReference type="RefSeq" id="WP_010596127.1">
    <property type="nucleotide sequence ID" value="NZ_CP024315.1"/>
</dbReference>
<dbReference type="InterPro" id="IPR037401">
    <property type="entry name" value="SnoaL-like"/>
</dbReference>
<evidence type="ECO:0000313" key="2">
    <source>
        <dbReference type="EMBL" id="CDZ87094.1"/>
    </source>
</evidence>
<accession>A0A098BED5</accession>
<dbReference type="InterPro" id="IPR032710">
    <property type="entry name" value="NTF2-like_dom_sf"/>
</dbReference>
<name>A0A098BED5_9NOCA</name>
<organism evidence="2 3">
    <name type="scientific">Rhodococcus ruber</name>
    <dbReference type="NCBI Taxonomy" id="1830"/>
    <lineage>
        <taxon>Bacteria</taxon>
        <taxon>Bacillati</taxon>
        <taxon>Actinomycetota</taxon>
        <taxon>Actinomycetes</taxon>
        <taxon>Mycobacteriales</taxon>
        <taxon>Nocardiaceae</taxon>
        <taxon>Rhodococcus</taxon>
    </lineage>
</organism>
<dbReference type="OrthoDB" id="6657864at2"/>
<dbReference type="PANTHER" id="PTHR41252:SF1">
    <property type="entry name" value="BLR2505 PROTEIN"/>
    <property type="match status" value="1"/>
</dbReference>
<protein>
    <recommendedName>
        <fullName evidence="1">SnoaL-like domain-containing protein</fullName>
    </recommendedName>
</protein>
<dbReference type="KEGG" id="rrz:CS378_11675"/>
<dbReference type="Proteomes" id="UP000042997">
    <property type="component" value="Unassembled WGS sequence"/>
</dbReference>
<sequence>MSIEQNKQFVEQFLAKFATADIDAVLADMSESCTWWVGGKPELFPLAGTKTKEEMGDLLRNLVVPMKNGLEMRVKALTAEGDRVAAEVESYGENPDGSIYNNEYHMLFVVSDGKVQQVKEYLDTQHTFDVFLAGK</sequence>
<dbReference type="Pfam" id="PF12680">
    <property type="entry name" value="SnoaL_2"/>
    <property type="match status" value="1"/>
</dbReference>
<gene>
    <name evidence="2" type="ORF">RHRU231_210020</name>
</gene>
<feature type="domain" description="SnoaL-like" evidence="1">
    <location>
        <begin position="10"/>
        <end position="116"/>
    </location>
</feature>
<evidence type="ECO:0000259" key="1">
    <source>
        <dbReference type="Pfam" id="PF12680"/>
    </source>
</evidence>
<dbReference type="EMBL" id="CCSD01000030">
    <property type="protein sequence ID" value="CDZ87094.1"/>
    <property type="molecule type" value="Genomic_DNA"/>
</dbReference>
<dbReference type="SUPFAM" id="SSF54427">
    <property type="entry name" value="NTF2-like"/>
    <property type="match status" value="1"/>
</dbReference>
<evidence type="ECO:0000313" key="3">
    <source>
        <dbReference type="Proteomes" id="UP000042997"/>
    </source>
</evidence>